<dbReference type="RefSeq" id="WP_011821900.1">
    <property type="nucleotide sequence ID" value="NC_008818.1"/>
</dbReference>
<dbReference type="OrthoDB" id="15326at2157"/>
<dbReference type="EnsemblBacteria" id="ABM80582">
    <property type="protein sequence ID" value="ABM80582"/>
    <property type="gene ID" value="Hbut_0728"/>
</dbReference>
<proteinExistence type="predicted"/>
<dbReference type="KEGG" id="hbu:Hbut_0728"/>
<dbReference type="EMBL" id="CP000493">
    <property type="protein sequence ID" value="ABM80582.1"/>
    <property type="molecule type" value="Genomic_DNA"/>
</dbReference>
<evidence type="ECO:0000313" key="2">
    <source>
        <dbReference type="Proteomes" id="UP000002593"/>
    </source>
</evidence>
<dbReference type="GeneID" id="4782242"/>
<organism evidence="1 2">
    <name type="scientific">Hyperthermus butylicus (strain DSM 5456 / JCM 9403 / PLM1-5)</name>
    <dbReference type="NCBI Taxonomy" id="415426"/>
    <lineage>
        <taxon>Archaea</taxon>
        <taxon>Thermoproteota</taxon>
        <taxon>Thermoprotei</taxon>
        <taxon>Desulfurococcales</taxon>
        <taxon>Pyrodictiaceae</taxon>
        <taxon>Hyperthermus</taxon>
    </lineage>
</organism>
<dbReference type="HOGENOM" id="CLU_1264602_0_0_2"/>
<sequence>MVIRVLYFASGDLAYGGKLHGLMAGSIFAGRISAVGLELRDCSVLLPGSGRRDARLSGEAYYIDAWRLSELDSRLEGFGARRATVRVEHGDVVLNAETHLAEDCRPATDTAAGRGWVRLLLVLPPRAPPPVQPMAVYLADIAGVSLCSSASRLLCRGGSIENAAMADVYVELGRLADWLEELGGEPVQVTGRMKPLDLTVFAVAPVAKKV</sequence>
<evidence type="ECO:0000313" key="1">
    <source>
        <dbReference type="EMBL" id="ABM80582.1"/>
    </source>
</evidence>
<dbReference type="AlphaFoldDB" id="A2BKS1"/>
<accession>A2BKS1</accession>
<name>A2BKS1_HYPBU</name>
<keyword evidence="2" id="KW-1185">Reference proteome</keyword>
<reference evidence="1 2" key="1">
    <citation type="journal article" date="2007" name="Archaea">
        <title>The genome of Hyperthermus butylicus: a sulfur-reducing, peptide fermenting, neutrophilic Crenarchaeote growing up to 108 degrees C.</title>
        <authorList>
            <person name="Brugger K."/>
            <person name="Chen L."/>
            <person name="Stark M."/>
            <person name="Zibat A."/>
            <person name="Redder P."/>
            <person name="Ruepp A."/>
            <person name="Awayez M."/>
            <person name="She Q."/>
            <person name="Garrett R.A."/>
            <person name="Klenk H.P."/>
        </authorList>
    </citation>
    <scope>NUCLEOTIDE SEQUENCE [LARGE SCALE GENOMIC DNA]</scope>
    <source>
        <strain evidence="2">DSM 5456 / JCM 9403 / PLM1-5</strain>
    </source>
</reference>
<protein>
    <submittedName>
        <fullName evidence="1">Uncharacterized protein</fullName>
    </submittedName>
</protein>
<dbReference type="eggNOG" id="arCOG09052">
    <property type="taxonomic scope" value="Archaea"/>
</dbReference>
<dbReference type="Proteomes" id="UP000002593">
    <property type="component" value="Chromosome"/>
</dbReference>
<gene>
    <name evidence="1" type="ordered locus">Hbut_0728</name>
</gene>